<keyword evidence="5" id="KW-0963">Cytoplasm</keyword>
<evidence type="ECO:0000256" key="2">
    <source>
        <dbReference type="ARBA" id="ARBA00022741"/>
    </source>
</evidence>
<keyword evidence="4 5" id="KW-0173">Coenzyme A biosynthesis</keyword>
<reference evidence="7 8" key="1">
    <citation type="submission" date="2018-01" db="EMBL/GenBank/DDBJ databases">
        <title>The draft genome sequence of Halioglobus lutimaris HF004.</title>
        <authorList>
            <person name="Du Z.-J."/>
            <person name="Shi M.-J."/>
        </authorList>
    </citation>
    <scope>NUCLEOTIDE SEQUENCE [LARGE SCALE GENOMIC DNA]</scope>
    <source>
        <strain evidence="7 8">HF004</strain>
    </source>
</reference>
<dbReference type="CDD" id="cd02022">
    <property type="entry name" value="DPCK"/>
    <property type="match status" value="1"/>
</dbReference>
<evidence type="ECO:0000256" key="5">
    <source>
        <dbReference type="HAMAP-Rule" id="MF_00376"/>
    </source>
</evidence>
<proteinExistence type="inferred from homology"/>
<dbReference type="SUPFAM" id="SSF52540">
    <property type="entry name" value="P-loop containing nucleoside triphosphate hydrolases"/>
    <property type="match status" value="1"/>
</dbReference>
<dbReference type="UniPathway" id="UPA00241">
    <property type="reaction ID" value="UER00356"/>
</dbReference>
<name>A0A2N5X797_9GAMM</name>
<comment type="function">
    <text evidence="5">Catalyzes the phosphorylation of the 3'-hydroxyl group of dephosphocoenzyme A to form coenzyme A.</text>
</comment>
<dbReference type="Gene3D" id="3.40.50.300">
    <property type="entry name" value="P-loop containing nucleotide triphosphate hydrolases"/>
    <property type="match status" value="1"/>
</dbReference>
<dbReference type="AlphaFoldDB" id="A0A2N5X797"/>
<keyword evidence="8" id="KW-1185">Reference proteome</keyword>
<dbReference type="EC" id="2.7.1.24" evidence="5 6"/>
<comment type="subcellular location">
    <subcellularLocation>
        <location evidence="5">Cytoplasm</location>
    </subcellularLocation>
</comment>
<dbReference type="GO" id="GO:0005737">
    <property type="term" value="C:cytoplasm"/>
    <property type="evidence" value="ECO:0007669"/>
    <property type="project" value="UniProtKB-SubCell"/>
</dbReference>
<dbReference type="PANTHER" id="PTHR10695:SF46">
    <property type="entry name" value="BIFUNCTIONAL COENZYME A SYNTHASE-RELATED"/>
    <property type="match status" value="1"/>
</dbReference>
<dbReference type="OrthoDB" id="9812943at2"/>
<feature type="binding site" evidence="5">
    <location>
        <begin position="12"/>
        <end position="17"/>
    </location>
    <ligand>
        <name>ATP</name>
        <dbReference type="ChEBI" id="CHEBI:30616"/>
    </ligand>
</feature>
<comment type="catalytic activity">
    <reaction evidence="5">
        <text>3'-dephospho-CoA + ATP = ADP + CoA + H(+)</text>
        <dbReference type="Rhea" id="RHEA:18245"/>
        <dbReference type="ChEBI" id="CHEBI:15378"/>
        <dbReference type="ChEBI" id="CHEBI:30616"/>
        <dbReference type="ChEBI" id="CHEBI:57287"/>
        <dbReference type="ChEBI" id="CHEBI:57328"/>
        <dbReference type="ChEBI" id="CHEBI:456216"/>
        <dbReference type="EC" id="2.7.1.24"/>
    </reaction>
</comment>
<keyword evidence="3 5" id="KW-0067">ATP-binding</keyword>
<dbReference type="GO" id="GO:0015937">
    <property type="term" value="P:coenzyme A biosynthetic process"/>
    <property type="evidence" value="ECO:0007669"/>
    <property type="project" value="UniProtKB-UniRule"/>
</dbReference>
<dbReference type="PANTHER" id="PTHR10695">
    <property type="entry name" value="DEPHOSPHO-COA KINASE-RELATED"/>
    <property type="match status" value="1"/>
</dbReference>
<dbReference type="EMBL" id="PKUS01000002">
    <property type="protein sequence ID" value="PLW70364.1"/>
    <property type="molecule type" value="Genomic_DNA"/>
</dbReference>
<gene>
    <name evidence="5" type="primary">coaE</name>
    <name evidence="7" type="ORF">C0039_03935</name>
</gene>
<dbReference type="InterPro" id="IPR001977">
    <property type="entry name" value="Depp_CoAkinase"/>
</dbReference>
<dbReference type="NCBIfam" id="TIGR00152">
    <property type="entry name" value="dephospho-CoA kinase"/>
    <property type="match status" value="1"/>
</dbReference>
<evidence type="ECO:0000256" key="4">
    <source>
        <dbReference type="ARBA" id="ARBA00022993"/>
    </source>
</evidence>
<dbReference type="PROSITE" id="PS51219">
    <property type="entry name" value="DPCK"/>
    <property type="match status" value="1"/>
</dbReference>
<dbReference type="Pfam" id="PF01121">
    <property type="entry name" value="CoaE"/>
    <property type="match status" value="1"/>
</dbReference>
<keyword evidence="2 5" id="KW-0547">Nucleotide-binding</keyword>
<dbReference type="Proteomes" id="UP000235005">
    <property type="component" value="Unassembled WGS sequence"/>
</dbReference>
<organism evidence="7 8">
    <name type="scientific">Pseudohalioglobus lutimaris</name>
    <dbReference type="NCBI Taxonomy" id="1737061"/>
    <lineage>
        <taxon>Bacteria</taxon>
        <taxon>Pseudomonadati</taxon>
        <taxon>Pseudomonadota</taxon>
        <taxon>Gammaproteobacteria</taxon>
        <taxon>Cellvibrionales</taxon>
        <taxon>Halieaceae</taxon>
        <taxon>Pseudohalioglobus</taxon>
    </lineage>
</organism>
<dbReference type="GO" id="GO:0005524">
    <property type="term" value="F:ATP binding"/>
    <property type="evidence" value="ECO:0007669"/>
    <property type="project" value="UniProtKB-UniRule"/>
</dbReference>
<dbReference type="HAMAP" id="MF_00376">
    <property type="entry name" value="Dephospho_CoA_kinase"/>
    <property type="match status" value="1"/>
</dbReference>
<comment type="caution">
    <text evidence="7">The sequence shown here is derived from an EMBL/GenBank/DDBJ whole genome shotgun (WGS) entry which is preliminary data.</text>
</comment>
<evidence type="ECO:0000313" key="7">
    <source>
        <dbReference type="EMBL" id="PLW70364.1"/>
    </source>
</evidence>
<dbReference type="GO" id="GO:0004140">
    <property type="term" value="F:dephospho-CoA kinase activity"/>
    <property type="evidence" value="ECO:0007669"/>
    <property type="project" value="UniProtKB-UniRule"/>
</dbReference>
<evidence type="ECO:0000256" key="1">
    <source>
        <dbReference type="ARBA" id="ARBA00009018"/>
    </source>
</evidence>
<comment type="pathway">
    <text evidence="5">Cofactor biosynthesis; coenzyme A biosynthesis; CoA from (R)-pantothenate: step 5/5.</text>
</comment>
<sequence length="202" mass="21759">MSLVIGITGGIGSGKSAVTDRFEELGIVVVDADKVARVVVQPGGPALDAIAEHFGAEVLLADGQLDRAALRSIIFADDDERRWLEQLTHPLIGQEIRQQLEAAGSPYVMLSSPLLLETSQSALADLVVVVDVPEAMQLQRTMTRDNNDEDQVKRIIAAQLPRDTRLDQADIVIDNSGSLAELDGIVAELHREFLARAGSRAS</sequence>
<protein>
    <recommendedName>
        <fullName evidence="5 6">Dephospho-CoA kinase</fullName>
        <ecNumber evidence="5 6">2.7.1.24</ecNumber>
    </recommendedName>
    <alternativeName>
        <fullName evidence="5">Dephosphocoenzyme A kinase</fullName>
    </alternativeName>
</protein>
<comment type="similarity">
    <text evidence="1 5">Belongs to the CoaE family.</text>
</comment>
<evidence type="ECO:0000256" key="6">
    <source>
        <dbReference type="NCBIfam" id="TIGR00152"/>
    </source>
</evidence>
<keyword evidence="5 7" id="KW-0418">Kinase</keyword>
<evidence type="ECO:0000313" key="8">
    <source>
        <dbReference type="Proteomes" id="UP000235005"/>
    </source>
</evidence>
<dbReference type="InterPro" id="IPR027417">
    <property type="entry name" value="P-loop_NTPase"/>
</dbReference>
<keyword evidence="5" id="KW-0808">Transferase</keyword>
<accession>A0A2N5X797</accession>
<dbReference type="RefSeq" id="WP_101517292.1">
    <property type="nucleotide sequence ID" value="NZ_PKUS01000002.1"/>
</dbReference>
<evidence type="ECO:0000256" key="3">
    <source>
        <dbReference type="ARBA" id="ARBA00022840"/>
    </source>
</evidence>